<proteinExistence type="predicted"/>
<evidence type="ECO:0000313" key="2">
    <source>
        <dbReference type="Proteomes" id="UP000005951"/>
    </source>
</evidence>
<name>K8X8J0_RHOOP</name>
<gene>
    <name evidence="1" type="ORF">WSS_A39189</name>
</gene>
<protein>
    <submittedName>
        <fullName evidence="1">Uncharacterized protein</fullName>
    </submittedName>
</protein>
<dbReference type="Proteomes" id="UP000005951">
    <property type="component" value="Unassembled WGS sequence"/>
</dbReference>
<organism evidence="1 2">
    <name type="scientific">Rhodococcus opacus M213</name>
    <dbReference type="NCBI Taxonomy" id="1129896"/>
    <lineage>
        <taxon>Bacteria</taxon>
        <taxon>Bacillati</taxon>
        <taxon>Actinomycetota</taxon>
        <taxon>Actinomycetes</taxon>
        <taxon>Mycobacteriales</taxon>
        <taxon>Nocardiaceae</taxon>
        <taxon>Rhodococcus</taxon>
    </lineage>
</organism>
<accession>K8X8J0</accession>
<reference evidence="1 2" key="1">
    <citation type="journal article" date="2013" name="Genome Announc.">
        <title>Draft Genome Sequence of Rhodococcus opacus Strain M213 Shows a Diverse Catabolic Potential.</title>
        <authorList>
            <person name="Pathak A."/>
            <person name="Green S.J."/>
            <person name="Ogram A."/>
            <person name="Chauhan A."/>
        </authorList>
    </citation>
    <scope>NUCLEOTIDE SEQUENCE [LARGE SCALE GENOMIC DNA]</scope>
    <source>
        <strain evidence="1 2">M213</strain>
    </source>
</reference>
<comment type="caution">
    <text evidence="1">The sequence shown here is derived from an EMBL/GenBank/DDBJ whole genome shotgun (WGS) entry which is preliminary data.</text>
</comment>
<dbReference type="AlphaFoldDB" id="K8X8J0"/>
<dbReference type="EMBL" id="AJYC02000168">
    <property type="protein sequence ID" value="EKT77121.1"/>
    <property type="molecule type" value="Genomic_DNA"/>
</dbReference>
<sequence>MHGGLVVEAVGEGDGDLVADVGPDRRPGNGVAVGEGAHVYPAEVDVGGLRGQGGVDGAAGVGPCRLGRRDGILVDRMRAGGG</sequence>
<evidence type="ECO:0000313" key="1">
    <source>
        <dbReference type="EMBL" id="EKT77121.1"/>
    </source>
</evidence>